<sequence length="288" mass="30051">MIATAALILGLSLAPQTETAVQDVPAVCRHDTAGSMDVQACADAAPKGSPVRALALINLASQAYLAGQYARALDSYDEAIPPGMAVTSDIVFHAFRGDTYFHAGRTEAAREDAGLAWRMLKGEVSAAGDPANDMPVDDQLRFEVLIRILPILKDGDAATFAAAKAQVMTLPATDGIALTNRAGLLAKLGDYPAAVADSSAALALSPNEAGVQNNHCFILYQAGRAAEGVAYCEAALATLPQAAPIRHSYARALAATGRCAEAETQIAEARRLDPSAVEYVKPLDCTTR</sequence>
<proteinExistence type="predicted"/>
<evidence type="ECO:0000256" key="2">
    <source>
        <dbReference type="ARBA" id="ARBA00022803"/>
    </source>
</evidence>
<dbReference type="OrthoDB" id="7200571at2"/>
<keyword evidence="2" id="KW-0802">TPR repeat</keyword>
<name>A0A4Y9S1K1_9CAUL</name>
<dbReference type="InterPro" id="IPR011990">
    <property type="entry name" value="TPR-like_helical_dom_sf"/>
</dbReference>
<keyword evidence="1" id="KW-0677">Repeat</keyword>
<comment type="caution">
    <text evidence="3">The sequence shown here is derived from an EMBL/GenBank/DDBJ whole genome shotgun (WGS) entry which is preliminary data.</text>
</comment>
<gene>
    <name evidence="3" type="ORF">EGY25_04035</name>
</gene>
<dbReference type="EMBL" id="SPVH01000002">
    <property type="protein sequence ID" value="TFW14371.1"/>
    <property type="molecule type" value="Genomic_DNA"/>
</dbReference>
<organism evidence="3 4">
    <name type="scientific">Brevundimonas intermedia</name>
    <dbReference type="NCBI Taxonomy" id="74315"/>
    <lineage>
        <taxon>Bacteria</taxon>
        <taxon>Pseudomonadati</taxon>
        <taxon>Pseudomonadota</taxon>
        <taxon>Alphaproteobacteria</taxon>
        <taxon>Caulobacterales</taxon>
        <taxon>Caulobacteraceae</taxon>
        <taxon>Brevundimonas</taxon>
    </lineage>
</organism>
<evidence type="ECO:0000256" key="1">
    <source>
        <dbReference type="ARBA" id="ARBA00022737"/>
    </source>
</evidence>
<dbReference type="RefSeq" id="WP_135193756.1">
    <property type="nucleotide sequence ID" value="NZ_SPVH01000002.1"/>
</dbReference>
<dbReference type="SUPFAM" id="SSF48452">
    <property type="entry name" value="TPR-like"/>
    <property type="match status" value="1"/>
</dbReference>
<dbReference type="Proteomes" id="UP000298216">
    <property type="component" value="Unassembled WGS sequence"/>
</dbReference>
<dbReference type="InterPro" id="IPR050498">
    <property type="entry name" value="Ycf3"/>
</dbReference>
<protein>
    <submittedName>
        <fullName evidence="3">Tetratricopeptide repeat protein</fullName>
    </submittedName>
</protein>
<evidence type="ECO:0000313" key="4">
    <source>
        <dbReference type="Proteomes" id="UP000298216"/>
    </source>
</evidence>
<dbReference type="AlphaFoldDB" id="A0A4Y9S1K1"/>
<keyword evidence="4" id="KW-1185">Reference proteome</keyword>
<reference evidence="3 4" key="1">
    <citation type="submission" date="2019-03" db="EMBL/GenBank/DDBJ databases">
        <title>Draft genome of Brevundimonas sp. a heavy metal resistant soil bacteria.</title>
        <authorList>
            <person name="Soto J."/>
        </authorList>
    </citation>
    <scope>NUCLEOTIDE SEQUENCE [LARGE SCALE GENOMIC DNA]</scope>
    <source>
        <strain evidence="3 4">B-10</strain>
    </source>
</reference>
<evidence type="ECO:0000313" key="3">
    <source>
        <dbReference type="EMBL" id="TFW14371.1"/>
    </source>
</evidence>
<dbReference type="PANTHER" id="PTHR44858:SF1">
    <property type="entry name" value="UDP-N-ACETYLGLUCOSAMINE--PEPTIDE N-ACETYLGLUCOSAMINYLTRANSFERASE SPINDLY-RELATED"/>
    <property type="match status" value="1"/>
</dbReference>
<dbReference type="Pfam" id="PF14559">
    <property type="entry name" value="TPR_19"/>
    <property type="match status" value="1"/>
</dbReference>
<dbReference type="Gene3D" id="1.25.40.10">
    <property type="entry name" value="Tetratricopeptide repeat domain"/>
    <property type="match status" value="2"/>
</dbReference>
<accession>A0A4Y9S1K1</accession>
<dbReference type="PANTHER" id="PTHR44858">
    <property type="entry name" value="TETRATRICOPEPTIDE REPEAT PROTEIN 6"/>
    <property type="match status" value="1"/>
</dbReference>